<protein>
    <submittedName>
        <fullName evidence="2">Uncharacterized protein</fullName>
    </submittedName>
</protein>
<feature type="compositionally biased region" description="Polar residues" evidence="1">
    <location>
        <begin position="26"/>
        <end position="39"/>
    </location>
</feature>
<feature type="region of interest" description="Disordered" evidence="1">
    <location>
        <begin position="26"/>
        <end position="55"/>
    </location>
</feature>
<name>A0A8J9UAP8_9NEOP</name>
<feature type="non-terminal residue" evidence="2">
    <location>
        <position position="160"/>
    </location>
</feature>
<feature type="compositionally biased region" description="Basic residues" evidence="1">
    <location>
        <begin position="42"/>
        <end position="55"/>
    </location>
</feature>
<evidence type="ECO:0000256" key="1">
    <source>
        <dbReference type="SAM" id="MobiDB-lite"/>
    </source>
</evidence>
<reference evidence="2" key="1">
    <citation type="submission" date="2021-12" db="EMBL/GenBank/DDBJ databases">
        <authorList>
            <person name="Martin H S."/>
        </authorList>
    </citation>
    <scope>NUCLEOTIDE SEQUENCE</scope>
</reference>
<organism evidence="2 3">
    <name type="scientific">Brenthis ino</name>
    <name type="common">lesser marbled fritillary</name>
    <dbReference type="NCBI Taxonomy" id="405034"/>
    <lineage>
        <taxon>Eukaryota</taxon>
        <taxon>Metazoa</taxon>
        <taxon>Ecdysozoa</taxon>
        <taxon>Arthropoda</taxon>
        <taxon>Hexapoda</taxon>
        <taxon>Insecta</taxon>
        <taxon>Pterygota</taxon>
        <taxon>Neoptera</taxon>
        <taxon>Endopterygota</taxon>
        <taxon>Lepidoptera</taxon>
        <taxon>Glossata</taxon>
        <taxon>Ditrysia</taxon>
        <taxon>Papilionoidea</taxon>
        <taxon>Nymphalidae</taxon>
        <taxon>Heliconiinae</taxon>
        <taxon>Argynnini</taxon>
        <taxon>Brenthis</taxon>
    </lineage>
</organism>
<accession>A0A8J9UAP8</accession>
<dbReference type="AlphaFoldDB" id="A0A8J9UAP8"/>
<evidence type="ECO:0000313" key="2">
    <source>
        <dbReference type="EMBL" id="CAH0716104.1"/>
    </source>
</evidence>
<dbReference type="EMBL" id="OV170231">
    <property type="protein sequence ID" value="CAH0716104.1"/>
    <property type="molecule type" value="Genomic_DNA"/>
</dbReference>
<dbReference type="Proteomes" id="UP000838878">
    <property type="component" value="Chromosome 11"/>
</dbReference>
<keyword evidence="3" id="KW-1185">Reference proteome</keyword>
<gene>
    <name evidence="2" type="ORF">BINO364_LOCUS2937</name>
</gene>
<sequence length="160" mass="18152">MGVAGNARQLRFVKYRECSRLGSLLQPSMSQSKENNLNMPKTHNKTKKRKSKNARKRTALNNHGLKIITKRCGCTLIESDCDGELKDYLASMLGDLRRKLKRAVYLYEIVSEAKMPHGSAIPKRPEEEIVTQLFAAWKNQHGTWTKCGRCDICLASNSIQ</sequence>
<proteinExistence type="predicted"/>
<evidence type="ECO:0000313" key="3">
    <source>
        <dbReference type="Proteomes" id="UP000838878"/>
    </source>
</evidence>